<feature type="non-terminal residue" evidence="1">
    <location>
        <position position="1"/>
    </location>
</feature>
<evidence type="ECO:0000313" key="2">
    <source>
        <dbReference type="Proteomes" id="UP000789702"/>
    </source>
</evidence>
<reference evidence="1" key="1">
    <citation type="submission" date="2021-06" db="EMBL/GenBank/DDBJ databases">
        <authorList>
            <person name="Kallberg Y."/>
            <person name="Tangrot J."/>
            <person name="Rosling A."/>
        </authorList>
    </citation>
    <scope>NUCLEOTIDE SEQUENCE</scope>
    <source>
        <strain evidence="1">IL203A</strain>
    </source>
</reference>
<sequence>NNRPDRQKARNLNNGRISGNPSISINNSTVSGNVQGIVSREKLLYVEQNIENEDVKKGLPLFFESSQLLSLQEMISETIKSSEGLDIKLLKWQQHTLQQLSSGICHPSKQNIHNILDESLAIWSCVTSKFKKLSIPEEIIEFVKKQKKSFQQDSLETIERSLRQNFTVLSGNLLTRAFFKLLEECILWEFSTNVDELTEGTFMIDFIAPLFNKTVHYFNYTTSHSWIDVESKASKLRRGYGRCPDYKLNNKDGIRTGVLAEVMSPKRKGNEPKIYWDIYREAINAKDEIDQDIKQNEICPDEAKRIIIFIVGFKMSEPRVNNEIISNSN</sequence>
<name>A0ACA9PR52_9GLOM</name>
<comment type="caution">
    <text evidence="1">The sequence shown here is derived from an EMBL/GenBank/DDBJ whole genome shotgun (WGS) entry which is preliminary data.</text>
</comment>
<feature type="non-terminal residue" evidence="1">
    <location>
        <position position="329"/>
    </location>
</feature>
<evidence type="ECO:0000313" key="1">
    <source>
        <dbReference type="EMBL" id="CAG8721528.1"/>
    </source>
</evidence>
<keyword evidence="2" id="KW-1185">Reference proteome</keyword>
<organism evidence="1 2">
    <name type="scientific">Dentiscutata heterogama</name>
    <dbReference type="NCBI Taxonomy" id="1316150"/>
    <lineage>
        <taxon>Eukaryota</taxon>
        <taxon>Fungi</taxon>
        <taxon>Fungi incertae sedis</taxon>
        <taxon>Mucoromycota</taxon>
        <taxon>Glomeromycotina</taxon>
        <taxon>Glomeromycetes</taxon>
        <taxon>Diversisporales</taxon>
        <taxon>Gigasporaceae</taxon>
        <taxon>Dentiscutata</taxon>
    </lineage>
</organism>
<proteinExistence type="predicted"/>
<dbReference type="EMBL" id="CAJVPU010033093">
    <property type="protein sequence ID" value="CAG8721528.1"/>
    <property type="molecule type" value="Genomic_DNA"/>
</dbReference>
<gene>
    <name evidence="1" type="ORF">DHETER_LOCUS12863</name>
</gene>
<dbReference type="Proteomes" id="UP000789702">
    <property type="component" value="Unassembled WGS sequence"/>
</dbReference>
<accession>A0ACA9PR52</accession>
<protein>
    <submittedName>
        <fullName evidence="1">10892_t:CDS:1</fullName>
    </submittedName>
</protein>